<feature type="transmembrane region" description="Helical" evidence="1">
    <location>
        <begin position="146"/>
        <end position="170"/>
    </location>
</feature>
<organism evidence="4 5">
    <name type="scientific">Solea senegalensis</name>
    <name type="common">Senegalese sole</name>
    <dbReference type="NCBI Taxonomy" id="28829"/>
    <lineage>
        <taxon>Eukaryota</taxon>
        <taxon>Metazoa</taxon>
        <taxon>Chordata</taxon>
        <taxon>Craniata</taxon>
        <taxon>Vertebrata</taxon>
        <taxon>Euteleostomi</taxon>
        <taxon>Actinopterygii</taxon>
        <taxon>Neopterygii</taxon>
        <taxon>Teleostei</taxon>
        <taxon>Neoteleostei</taxon>
        <taxon>Acanthomorphata</taxon>
        <taxon>Carangaria</taxon>
        <taxon>Pleuronectiformes</taxon>
        <taxon>Pleuronectoidei</taxon>
        <taxon>Soleidae</taxon>
        <taxon>Solea</taxon>
    </lineage>
</organism>
<gene>
    <name evidence="4" type="ORF">JOB18_027171</name>
</gene>
<reference evidence="4 5" key="1">
    <citation type="journal article" date="2021" name="Sci. Rep.">
        <title>Chromosome anchoring in Senegalese sole (Solea senegalensis) reveals sex-associated markers and genome rearrangements in flatfish.</title>
        <authorList>
            <person name="Guerrero-Cozar I."/>
            <person name="Gomez-Garrido J."/>
            <person name="Berbel C."/>
            <person name="Martinez-Blanch J.F."/>
            <person name="Alioto T."/>
            <person name="Claros M.G."/>
            <person name="Gagnaire P.A."/>
            <person name="Manchado M."/>
        </authorList>
    </citation>
    <scope>NUCLEOTIDE SEQUENCE [LARGE SCALE GENOMIC DNA]</scope>
    <source>
        <strain evidence="4">Sse05_10M</strain>
    </source>
</reference>
<dbReference type="EMBL" id="JAGKHQ010000192">
    <property type="protein sequence ID" value="KAG7471536.1"/>
    <property type="molecule type" value="Genomic_DNA"/>
</dbReference>
<evidence type="ECO:0000256" key="2">
    <source>
        <dbReference type="SAM" id="SignalP"/>
    </source>
</evidence>
<proteinExistence type="predicted"/>
<feature type="domain" description="Immunoglobulin" evidence="3">
    <location>
        <begin position="26"/>
        <end position="130"/>
    </location>
</feature>
<protein>
    <recommendedName>
        <fullName evidence="3">Immunoglobulin domain-containing protein</fullName>
    </recommendedName>
</protein>
<evidence type="ECO:0000259" key="3">
    <source>
        <dbReference type="SMART" id="SM00409"/>
    </source>
</evidence>
<keyword evidence="1" id="KW-1133">Transmembrane helix</keyword>
<keyword evidence="1" id="KW-0812">Transmembrane</keyword>
<dbReference type="InterPro" id="IPR013106">
    <property type="entry name" value="Ig_V-set"/>
</dbReference>
<keyword evidence="5" id="KW-1185">Reference proteome</keyword>
<dbReference type="Proteomes" id="UP000693946">
    <property type="component" value="Unassembled WGS sequence"/>
</dbReference>
<evidence type="ECO:0000256" key="1">
    <source>
        <dbReference type="SAM" id="Phobius"/>
    </source>
</evidence>
<dbReference type="AlphaFoldDB" id="A0AAV6PPK2"/>
<name>A0AAV6PPK2_SOLSE</name>
<dbReference type="InterPro" id="IPR003599">
    <property type="entry name" value="Ig_sub"/>
</dbReference>
<keyword evidence="2" id="KW-0732">Signal</keyword>
<evidence type="ECO:0000313" key="4">
    <source>
        <dbReference type="EMBL" id="KAG7471536.1"/>
    </source>
</evidence>
<accession>A0AAV6PPK2</accession>
<comment type="caution">
    <text evidence="4">The sequence shown here is derived from an EMBL/GenBank/DDBJ whole genome shotgun (WGS) entry which is preliminary data.</text>
</comment>
<feature type="signal peptide" evidence="2">
    <location>
        <begin position="1"/>
        <end position="21"/>
    </location>
</feature>
<feature type="chain" id="PRO_5043574354" description="Immunoglobulin domain-containing protein" evidence="2">
    <location>
        <begin position="22"/>
        <end position="229"/>
    </location>
</feature>
<keyword evidence="1" id="KW-0472">Membrane</keyword>
<sequence length="229" mass="24568">MVALSWILALLYATGSHQATASPDPRSGVEVCVGHNVVLTCNLSSGVDVTWWVVPSGSQLLQPLLTLVESKVGGTVVQFHTNDSHVNASVEAESVQLQVSGVREEDMGVYFCTGRCGGSVCFHTHFLTVTGTDVTSPTGEMSRPCWSAGICVLPASLVLIFFVFFGLYLWTGKSGMCRCGLARVTEDASLHYSSLRHLHQPRPLVRGQTHLVAEDVVYSTVNGGKNVMA</sequence>
<dbReference type="Pfam" id="PF07686">
    <property type="entry name" value="V-set"/>
    <property type="match status" value="1"/>
</dbReference>
<dbReference type="SMART" id="SM00409">
    <property type="entry name" value="IG"/>
    <property type="match status" value="1"/>
</dbReference>
<evidence type="ECO:0000313" key="5">
    <source>
        <dbReference type="Proteomes" id="UP000693946"/>
    </source>
</evidence>